<evidence type="ECO:0000256" key="1">
    <source>
        <dbReference type="SAM" id="Phobius"/>
    </source>
</evidence>
<dbReference type="InterPro" id="IPR021385">
    <property type="entry name" value="DUF3017"/>
</dbReference>
<dbReference type="RefSeq" id="WP_343970099.1">
    <property type="nucleotide sequence ID" value="NZ_BAAAJG010000001.1"/>
</dbReference>
<proteinExistence type="predicted"/>
<keyword evidence="1" id="KW-1133">Transmembrane helix</keyword>
<gene>
    <name evidence="2" type="ORF">ACFSCY_04700</name>
</gene>
<feature type="transmembrane region" description="Helical" evidence="1">
    <location>
        <begin position="12"/>
        <end position="31"/>
    </location>
</feature>
<feature type="transmembrane region" description="Helical" evidence="1">
    <location>
        <begin position="76"/>
        <end position="95"/>
    </location>
</feature>
<dbReference type="Proteomes" id="UP001597145">
    <property type="component" value="Unassembled WGS sequence"/>
</dbReference>
<accession>A0ABW4FDI6</accession>
<protein>
    <submittedName>
        <fullName evidence="2">DUF3017 domain-containing protein</fullName>
    </submittedName>
</protein>
<sequence>MTGTPLRSKLPLHAPLALVLLIAAAGMVRVLTQHWREGAVLLGGAMIVAAVLRAVLPTDRVGLLAIRSRPIDVLCYGGFGVVMSIVAVQITASLLNGGS</sequence>
<feature type="transmembrane region" description="Helical" evidence="1">
    <location>
        <begin position="38"/>
        <end position="56"/>
    </location>
</feature>
<evidence type="ECO:0000313" key="3">
    <source>
        <dbReference type="Proteomes" id="UP001597145"/>
    </source>
</evidence>
<organism evidence="2 3">
    <name type="scientific">Pseudonocardia aurantiaca</name>
    <dbReference type="NCBI Taxonomy" id="75290"/>
    <lineage>
        <taxon>Bacteria</taxon>
        <taxon>Bacillati</taxon>
        <taxon>Actinomycetota</taxon>
        <taxon>Actinomycetes</taxon>
        <taxon>Pseudonocardiales</taxon>
        <taxon>Pseudonocardiaceae</taxon>
        <taxon>Pseudonocardia</taxon>
    </lineage>
</organism>
<keyword evidence="1" id="KW-0472">Membrane</keyword>
<keyword evidence="3" id="KW-1185">Reference proteome</keyword>
<name>A0ABW4FDI6_9PSEU</name>
<reference evidence="3" key="1">
    <citation type="journal article" date="2019" name="Int. J. Syst. Evol. Microbiol.">
        <title>The Global Catalogue of Microorganisms (GCM) 10K type strain sequencing project: providing services to taxonomists for standard genome sequencing and annotation.</title>
        <authorList>
            <consortium name="The Broad Institute Genomics Platform"/>
            <consortium name="The Broad Institute Genome Sequencing Center for Infectious Disease"/>
            <person name="Wu L."/>
            <person name="Ma J."/>
        </authorList>
    </citation>
    <scope>NUCLEOTIDE SEQUENCE [LARGE SCALE GENOMIC DNA]</scope>
    <source>
        <strain evidence="3">JCM 12165</strain>
    </source>
</reference>
<dbReference type="Pfam" id="PF11222">
    <property type="entry name" value="DUF3017"/>
    <property type="match status" value="1"/>
</dbReference>
<dbReference type="EMBL" id="JBHUCP010000003">
    <property type="protein sequence ID" value="MFD1528735.1"/>
    <property type="molecule type" value="Genomic_DNA"/>
</dbReference>
<evidence type="ECO:0000313" key="2">
    <source>
        <dbReference type="EMBL" id="MFD1528735.1"/>
    </source>
</evidence>
<keyword evidence="1" id="KW-0812">Transmembrane</keyword>
<comment type="caution">
    <text evidence="2">The sequence shown here is derived from an EMBL/GenBank/DDBJ whole genome shotgun (WGS) entry which is preliminary data.</text>
</comment>